<dbReference type="GO" id="GO:0006887">
    <property type="term" value="P:exocytosis"/>
    <property type="evidence" value="ECO:0007669"/>
    <property type="project" value="TreeGrafter"/>
</dbReference>
<sequence>MFQLEKGVDGLHQSFQRLDTRISSVGQTAAKIGDHLQFNRGTSAMQHYVASRPMFIDVEVMNTDINLVLGDQGLQAGSNNIARGLSTLYKEITDIRSFKRLMLVCIGVAIELQYLRIFAVAYEKTEDLARELQSIGCGDLDAEGR</sequence>
<evidence type="ECO:0000313" key="2">
    <source>
        <dbReference type="EMBL" id="RRT86193.1"/>
    </source>
</evidence>
<accession>A0A427BCP7</accession>
<evidence type="ECO:0000259" key="1">
    <source>
        <dbReference type="Pfam" id="PF20667"/>
    </source>
</evidence>
<dbReference type="PANTHER" id="PTHR12100:SF0">
    <property type="entry name" value="EXOCYST COMPLEX COMPONENT 5"/>
    <property type="match status" value="1"/>
</dbReference>
<dbReference type="AlphaFoldDB" id="A0A427BCP7"/>
<organism evidence="2 3">
    <name type="scientific">Ensete ventricosum</name>
    <name type="common">Abyssinian banana</name>
    <name type="synonym">Musa ensete</name>
    <dbReference type="NCBI Taxonomy" id="4639"/>
    <lineage>
        <taxon>Eukaryota</taxon>
        <taxon>Viridiplantae</taxon>
        <taxon>Streptophyta</taxon>
        <taxon>Embryophyta</taxon>
        <taxon>Tracheophyta</taxon>
        <taxon>Spermatophyta</taxon>
        <taxon>Magnoliopsida</taxon>
        <taxon>Liliopsida</taxon>
        <taxon>Zingiberales</taxon>
        <taxon>Musaceae</taxon>
        <taxon>Ensete</taxon>
    </lineage>
</organism>
<protein>
    <recommendedName>
        <fullName evidence="1">Exocyst complex component Sec10 N-terminal domain-containing protein</fullName>
    </recommendedName>
</protein>
<dbReference type="Proteomes" id="UP000287651">
    <property type="component" value="Unassembled WGS sequence"/>
</dbReference>
<comment type="caution">
    <text evidence="2">The sequence shown here is derived from an EMBL/GenBank/DDBJ whole genome shotgun (WGS) entry which is preliminary data.</text>
</comment>
<dbReference type="GO" id="GO:0006893">
    <property type="term" value="P:Golgi to plasma membrane transport"/>
    <property type="evidence" value="ECO:0007669"/>
    <property type="project" value="TreeGrafter"/>
</dbReference>
<dbReference type="GO" id="GO:0000145">
    <property type="term" value="C:exocyst"/>
    <property type="evidence" value="ECO:0007669"/>
    <property type="project" value="TreeGrafter"/>
</dbReference>
<evidence type="ECO:0000313" key="3">
    <source>
        <dbReference type="Proteomes" id="UP000287651"/>
    </source>
</evidence>
<dbReference type="PANTHER" id="PTHR12100">
    <property type="entry name" value="SEC10"/>
    <property type="match status" value="1"/>
</dbReference>
<gene>
    <name evidence="2" type="ORF">B296_00000859</name>
</gene>
<dbReference type="InterPro" id="IPR009976">
    <property type="entry name" value="Sec10-like"/>
</dbReference>
<proteinExistence type="predicted"/>
<feature type="domain" description="Exocyst complex component Sec10 N-terminal" evidence="1">
    <location>
        <begin position="3"/>
        <end position="37"/>
    </location>
</feature>
<reference evidence="2 3" key="1">
    <citation type="journal article" date="2014" name="Agronomy (Basel)">
        <title>A Draft Genome Sequence for Ensete ventricosum, the Drought-Tolerant Tree Against Hunger.</title>
        <authorList>
            <person name="Harrison J."/>
            <person name="Moore K.A."/>
            <person name="Paszkiewicz K."/>
            <person name="Jones T."/>
            <person name="Grant M."/>
            <person name="Ambacheew D."/>
            <person name="Muzemil S."/>
            <person name="Studholme D.J."/>
        </authorList>
    </citation>
    <scope>NUCLEOTIDE SEQUENCE [LARGE SCALE GENOMIC DNA]</scope>
</reference>
<dbReference type="InterPro" id="IPR048625">
    <property type="entry name" value="Sec10_N"/>
</dbReference>
<name>A0A427BCP7_ENSVE</name>
<dbReference type="Pfam" id="PF20667">
    <property type="entry name" value="Sec10_N"/>
    <property type="match status" value="1"/>
</dbReference>
<dbReference type="EMBL" id="AMZH03000003">
    <property type="protein sequence ID" value="RRT86193.1"/>
    <property type="molecule type" value="Genomic_DNA"/>
</dbReference>